<dbReference type="EMBL" id="BMKP01000013">
    <property type="protein sequence ID" value="GGF28389.1"/>
    <property type="molecule type" value="Genomic_DNA"/>
</dbReference>
<name>A0ABQ1UW09_9FLAO</name>
<reference evidence="2" key="1">
    <citation type="journal article" date="2019" name="Int. J. Syst. Evol. Microbiol.">
        <title>The Global Catalogue of Microorganisms (GCM) 10K type strain sequencing project: providing services to taxonomists for standard genome sequencing and annotation.</title>
        <authorList>
            <consortium name="The Broad Institute Genomics Platform"/>
            <consortium name="The Broad Institute Genome Sequencing Center for Infectious Disease"/>
            <person name="Wu L."/>
            <person name="Ma J."/>
        </authorList>
    </citation>
    <scope>NUCLEOTIDE SEQUENCE [LARGE SCALE GENOMIC DNA]</scope>
    <source>
        <strain evidence="2">CGMCC 1.16060</strain>
    </source>
</reference>
<dbReference type="Proteomes" id="UP000655016">
    <property type="component" value="Unassembled WGS sequence"/>
</dbReference>
<evidence type="ECO:0000313" key="1">
    <source>
        <dbReference type="EMBL" id="GGF28389.1"/>
    </source>
</evidence>
<accession>A0ABQ1UW09</accession>
<comment type="caution">
    <text evidence="1">The sequence shown here is derived from an EMBL/GenBank/DDBJ whole genome shotgun (WGS) entry which is preliminary data.</text>
</comment>
<gene>
    <name evidence="1" type="ORF">GCM10011518_42150</name>
</gene>
<organism evidence="1 2">
    <name type="scientific">Flavobacterium limi</name>
    <dbReference type="NCBI Taxonomy" id="2045105"/>
    <lineage>
        <taxon>Bacteria</taxon>
        <taxon>Pseudomonadati</taxon>
        <taxon>Bacteroidota</taxon>
        <taxon>Flavobacteriia</taxon>
        <taxon>Flavobacteriales</taxon>
        <taxon>Flavobacteriaceae</taxon>
        <taxon>Flavobacterium</taxon>
    </lineage>
</organism>
<keyword evidence="2" id="KW-1185">Reference proteome</keyword>
<protein>
    <submittedName>
        <fullName evidence="1">Uncharacterized protein</fullName>
    </submittedName>
</protein>
<sequence length="93" mass="10412">MAKTQKPRHNREKIGEDPALEELLKKGINVKIPSKIKPMLATLVDEPFDNSKWIMRKSGIDTALLAISTIAMSNFCRAIINPLSKNIILLQSN</sequence>
<dbReference type="RefSeq" id="WP_163396425.1">
    <property type="nucleotide sequence ID" value="NZ_BMKP01000013.1"/>
</dbReference>
<evidence type="ECO:0000313" key="2">
    <source>
        <dbReference type="Proteomes" id="UP000655016"/>
    </source>
</evidence>
<proteinExistence type="predicted"/>